<feature type="compositionally biased region" description="Basic residues" evidence="1">
    <location>
        <begin position="1"/>
        <end position="15"/>
    </location>
</feature>
<evidence type="ECO:0000313" key="2">
    <source>
        <dbReference type="EMBL" id="EET05929.1"/>
    </source>
</evidence>
<reference evidence="2" key="1">
    <citation type="submission" date="2009-05" db="EMBL/GenBank/DDBJ databases">
        <authorList>
            <person name="Harkins D.M."/>
            <person name="DeShazer D."/>
            <person name="Woods D.E."/>
            <person name="Brinkac L.M."/>
            <person name="Brown K.A."/>
            <person name="Hung G.C."/>
            <person name="Tuanyok A."/>
            <person name="Zhang B."/>
            <person name="Nierman W.C."/>
        </authorList>
    </citation>
    <scope>NUCLEOTIDE SEQUENCE [LARGE SCALE GENOMIC DNA]</scope>
    <source>
        <strain evidence="2">1710a</strain>
    </source>
</reference>
<dbReference type="AlphaFoldDB" id="A0A0E1W0J4"/>
<dbReference type="HOGENOM" id="CLU_3059438_0_0_4"/>
<accession>A0A0E1W0J4</accession>
<proteinExistence type="predicted"/>
<dbReference type="EMBL" id="CM000833">
    <property type="protein sequence ID" value="EET05929.1"/>
    <property type="molecule type" value="Genomic_DNA"/>
</dbReference>
<protein>
    <submittedName>
        <fullName evidence="2">Uncharacterized protein</fullName>
    </submittedName>
</protein>
<organism evidence="2">
    <name type="scientific">Burkholderia pseudomallei 1710a</name>
    <dbReference type="NCBI Taxonomy" id="320371"/>
    <lineage>
        <taxon>Bacteria</taxon>
        <taxon>Pseudomonadati</taxon>
        <taxon>Pseudomonadota</taxon>
        <taxon>Betaproteobacteria</taxon>
        <taxon>Burkholderiales</taxon>
        <taxon>Burkholderiaceae</taxon>
        <taxon>Burkholderia</taxon>
        <taxon>pseudomallei group</taxon>
    </lineage>
</organism>
<evidence type="ECO:0000256" key="1">
    <source>
        <dbReference type="SAM" id="MobiDB-lite"/>
    </source>
</evidence>
<dbReference type="Proteomes" id="UP000001812">
    <property type="component" value="Chromosome II"/>
</dbReference>
<name>A0A0E1W0J4_BURPE</name>
<sequence>MKFSSSKRPRARTMPHRAQMTDLSSHAHGCVPPGVQSRGNCRPTGIHSKENSR</sequence>
<gene>
    <name evidence="2" type="ORF">BURPS1710A_A0598</name>
</gene>
<feature type="region of interest" description="Disordered" evidence="1">
    <location>
        <begin position="1"/>
        <end position="53"/>
    </location>
</feature>